<evidence type="ECO:0000313" key="2">
    <source>
        <dbReference type="EnsemblPlants" id="AET7Gv20843100.3"/>
    </source>
</evidence>
<feature type="region of interest" description="Disordered" evidence="1">
    <location>
        <begin position="115"/>
        <end position="135"/>
    </location>
</feature>
<feature type="compositionally biased region" description="Polar residues" evidence="1">
    <location>
        <begin position="16"/>
        <end position="30"/>
    </location>
</feature>
<reference evidence="2" key="3">
    <citation type="journal article" date="2017" name="Nature">
        <title>Genome sequence of the progenitor of the wheat D genome Aegilops tauschii.</title>
        <authorList>
            <person name="Luo M.C."/>
            <person name="Gu Y.Q."/>
            <person name="Puiu D."/>
            <person name="Wang H."/>
            <person name="Twardziok S.O."/>
            <person name="Deal K.R."/>
            <person name="Huo N."/>
            <person name="Zhu T."/>
            <person name="Wang L."/>
            <person name="Wang Y."/>
            <person name="McGuire P.E."/>
            <person name="Liu S."/>
            <person name="Long H."/>
            <person name="Ramasamy R.K."/>
            <person name="Rodriguez J.C."/>
            <person name="Van S.L."/>
            <person name="Yuan L."/>
            <person name="Wang Z."/>
            <person name="Xia Z."/>
            <person name="Xiao L."/>
            <person name="Anderson O.D."/>
            <person name="Ouyang S."/>
            <person name="Liang Y."/>
            <person name="Zimin A.V."/>
            <person name="Pertea G."/>
            <person name="Qi P."/>
            <person name="Bennetzen J.L."/>
            <person name="Dai X."/>
            <person name="Dawson M.W."/>
            <person name="Muller H.G."/>
            <person name="Kugler K."/>
            <person name="Rivarola-Duarte L."/>
            <person name="Spannagl M."/>
            <person name="Mayer K.F.X."/>
            <person name="Lu F.H."/>
            <person name="Bevan M.W."/>
            <person name="Leroy P."/>
            <person name="Li P."/>
            <person name="You F.M."/>
            <person name="Sun Q."/>
            <person name="Liu Z."/>
            <person name="Lyons E."/>
            <person name="Wicker T."/>
            <person name="Salzberg S.L."/>
            <person name="Devos K.M."/>
            <person name="Dvorak J."/>
        </authorList>
    </citation>
    <scope>NUCLEOTIDE SEQUENCE [LARGE SCALE GENOMIC DNA]</scope>
    <source>
        <strain evidence="2">cv. AL8/78</strain>
    </source>
</reference>
<dbReference type="EnsemblPlants" id="AET7Gv20843100.3">
    <property type="protein sequence ID" value="AET7Gv20843100.3"/>
    <property type="gene ID" value="AET7Gv20843100"/>
</dbReference>
<proteinExistence type="predicted"/>
<name>A0A453S7S2_AEGTS</name>
<evidence type="ECO:0000256" key="1">
    <source>
        <dbReference type="SAM" id="MobiDB-lite"/>
    </source>
</evidence>
<accession>A0A453S7S2</accession>
<reference evidence="3" key="2">
    <citation type="journal article" date="2017" name="Nat. Plants">
        <title>The Aegilops tauschii genome reveals multiple impacts of transposons.</title>
        <authorList>
            <person name="Zhao G."/>
            <person name="Zou C."/>
            <person name="Li K."/>
            <person name="Wang K."/>
            <person name="Li T."/>
            <person name="Gao L."/>
            <person name="Zhang X."/>
            <person name="Wang H."/>
            <person name="Yang Z."/>
            <person name="Liu X."/>
            <person name="Jiang W."/>
            <person name="Mao L."/>
            <person name="Kong X."/>
            <person name="Jiao Y."/>
            <person name="Jia J."/>
        </authorList>
    </citation>
    <scope>NUCLEOTIDE SEQUENCE [LARGE SCALE GENOMIC DNA]</scope>
    <source>
        <strain evidence="3">cv. AL8/78</strain>
    </source>
</reference>
<reference evidence="3" key="1">
    <citation type="journal article" date="2014" name="Science">
        <title>Ancient hybridizations among the ancestral genomes of bread wheat.</title>
        <authorList>
            <consortium name="International Wheat Genome Sequencing Consortium,"/>
            <person name="Marcussen T."/>
            <person name="Sandve S.R."/>
            <person name="Heier L."/>
            <person name="Spannagl M."/>
            <person name="Pfeifer M."/>
            <person name="Jakobsen K.S."/>
            <person name="Wulff B.B."/>
            <person name="Steuernagel B."/>
            <person name="Mayer K.F."/>
            <person name="Olsen O.A."/>
        </authorList>
    </citation>
    <scope>NUCLEOTIDE SEQUENCE [LARGE SCALE GENOMIC DNA]</scope>
    <source>
        <strain evidence="3">cv. AL8/78</strain>
    </source>
</reference>
<reference evidence="2" key="5">
    <citation type="journal article" date="2021" name="G3 (Bethesda)">
        <title>Aegilops tauschii genome assembly Aet v5.0 features greater sequence contiguity and improved annotation.</title>
        <authorList>
            <person name="Wang L."/>
            <person name="Zhu T."/>
            <person name="Rodriguez J.C."/>
            <person name="Deal K.R."/>
            <person name="Dubcovsky J."/>
            <person name="McGuire P.E."/>
            <person name="Lux T."/>
            <person name="Spannagl M."/>
            <person name="Mayer K.F.X."/>
            <person name="Baldrich P."/>
            <person name="Meyers B.C."/>
            <person name="Huo N."/>
            <person name="Gu Y.Q."/>
            <person name="Zhou H."/>
            <person name="Devos K.M."/>
            <person name="Bennetzen J.L."/>
            <person name="Unver T."/>
            <person name="Budak H."/>
            <person name="Gulick P.J."/>
            <person name="Galiba G."/>
            <person name="Kalapos B."/>
            <person name="Nelson D.R."/>
            <person name="Li P."/>
            <person name="You F.M."/>
            <person name="Luo M.C."/>
            <person name="Dvorak J."/>
        </authorList>
    </citation>
    <scope>NUCLEOTIDE SEQUENCE [LARGE SCALE GENOMIC DNA]</scope>
    <source>
        <strain evidence="2">cv. AL8/78</strain>
    </source>
</reference>
<sequence>MARRGEVGARGRPFRQRQTTGLSGSSSTRACTARDDGADANSGCAHRSSRAVDLRQREQVERVARDVGLVRRTTWRGLVNSWWAAGGRRPTARTGCSRRCRARTRRLGRRWRVAGGRRSGREGGPRRTRILERGA</sequence>
<feature type="compositionally biased region" description="Basic and acidic residues" evidence="1">
    <location>
        <begin position="119"/>
        <end position="135"/>
    </location>
</feature>
<keyword evidence="3" id="KW-1185">Reference proteome</keyword>
<dbReference type="Proteomes" id="UP000015105">
    <property type="component" value="Chromosome 7D"/>
</dbReference>
<organism evidence="2 3">
    <name type="scientific">Aegilops tauschii subsp. strangulata</name>
    <name type="common">Goatgrass</name>
    <dbReference type="NCBI Taxonomy" id="200361"/>
    <lineage>
        <taxon>Eukaryota</taxon>
        <taxon>Viridiplantae</taxon>
        <taxon>Streptophyta</taxon>
        <taxon>Embryophyta</taxon>
        <taxon>Tracheophyta</taxon>
        <taxon>Spermatophyta</taxon>
        <taxon>Magnoliopsida</taxon>
        <taxon>Liliopsida</taxon>
        <taxon>Poales</taxon>
        <taxon>Poaceae</taxon>
        <taxon>BOP clade</taxon>
        <taxon>Pooideae</taxon>
        <taxon>Triticodae</taxon>
        <taxon>Triticeae</taxon>
        <taxon>Triticinae</taxon>
        <taxon>Aegilops</taxon>
    </lineage>
</organism>
<protein>
    <submittedName>
        <fullName evidence="2">Uncharacterized protein</fullName>
    </submittedName>
</protein>
<dbReference type="AlphaFoldDB" id="A0A453S7S2"/>
<dbReference type="Gramene" id="AET7Gv20843100.3">
    <property type="protein sequence ID" value="AET7Gv20843100.3"/>
    <property type="gene ID" value="AET7Gv20843100"/>
</dbReference>
<reference evidence="2" key="4">
    <citation type="submission" date="2019-03" db="UniProtKB">
        <authorList>
            <consortium name="EnsemblPlants"/>
        </authorList>
    </citation>
    <scope>IDENTIFICATION</scope>
</reference>
<evidence type="ECO:0000313" key="3">
    <source>
        <dbReference type="Proteomes" id="UP000015105"/>
    </source>
</evidence>
<feature type="region of interest" description="Disordered" evidence="1">
    <location>
        <begin position="1"/>
        <end position="44"/>
    </location>
</feature>